<evidence type="ECO:0000313" key="1">
    <source>
        <dbReference type="EMBL" id="DAF62265.1"/>
    </source>
</evidence>
<proteinExistence type="predicted"/>
<dbReference type="EMBL" id="BK032823">
    <property type="protein sequence ID" value="DAF62265.1"/>
    <property type="molecule type" value="Genomic_DNA"/>
</dbReference>
<accession>A0A8S5TG85</accession>
<reference evidence="1" key="1">
    <citation type="journal article" date="2021" name="Proc. Natl. Acad. Sci. U.S.A.">
        <title>A Catalog of Tens of Thousands of Viruses from Human Metagenomes Reveals Hidden Associations with Chronic Diseases.</title>
        <authorList>
            <person name="Tisza M.J."/>
            <person name="Buck C.B."/>
        </authorList>
    </citation>
    <scope>NUCLEOTIDE SEQUENCE</scope>
    <source>
        <strain evidence="1">CtIty1</strain>
    </source>
</reference>
<protein>
    <submittedName>
        <fullName evidence="1">Uncharacterized protein</fullName>
    </submittedName>
</protein>
<name>A0A8S5TG85_9CAUD</name>
<sequence length="113" mass="12428">MAVKKNETATVTKKQKRKIGVGDLIELYNEGAFSNEPVGKTIATAMETHLRTLIVSYREELTKLAEAQEANGEIVYTPIYFGRGGAGVRKAIAEGKEVEDLKKGKRKIGFAKE</sequence>
<organism evidence="1">
    <name type="scientific">Myoviridae sp. ctIty1</name>
    <dbReference type="NCBI Taxonomy" id="2827673"/>
    <lineage>
        <taxon>Viruses</taxon>
        <taxon>Duplodnaviria</taxon>
        <taxon>Heunggongvirae</taxon>
        <taxon>Uroviricota</taxon>
        <taxon>Caudoviricetes</taxon>
    </lineage>
</organism>